<evidence type="ECO:0000256" key="8">
    <source>
        <dbReference type="SAM" id="Phobius"/>
    </source>
</evidence>
<feature type="transmembrane region" description="Helical" evidence="8">
    <location>
        <begin position="107"/>
        <end position="127"/>
    </location>
</feature>
<feature type="transmembrane region" description="Helical" evidence="8">
    <location>
        <begin position="43"/>
        <end position="68"/>
    </location>
</feature>
<evidence type="ECO:0000313" key="10">
    <source>
        <dbReference type="Proteomes" id="UP001289615"/>
    </source>
</evidence>
<name>A0ABU5NJA5_9BACI</name>
<dbReference type="Proteomes" id="UP001289615">
    <property type="component" value="Unassembled WGS sequence"/>
</dbReference>
<dbReference type="EMBL" id="JAXUIA010000003">
    <property type="protein sequence ID" value="MEA0976123.1"/>
    <property type="molecule type" value="Genomic_DNA"/>
</dbReference>
<gene>
    <name evidence="9" type="ORF">U6C28_07395</name>
</gene>
<keyword evidence="7 8" id="KW-0472">Membrane</keyword>
<dbReference type="SMART" id="SM00793">
    <property type="entry name" value="AgrB"/>
    <property type="match status" value="1"/>
</dbReference>
<accession>A0ABU5NJA5</accession>
<evidence type="ECO:0000256" key="6">
    <source>
        <dbReference type="ARBA" id="ARBA00022989"/>
    </source>
</evidence>
<keyword evidence="2" id="KW-0673">Quorum sensing</keyword>
<sequence>MEFTAKEEILVDYFDHKRPLTQLDKIKLVYGFRVVTSELKKLLVIYGIAIAIGLFWKMLLVQIGFLLVRQVAYGAHCSSYKTCLVVSSISFPFITWLAGALPITSLVVWGGFLLGAVILFFIGPVSSKKTKVRGEAHRTFLFKKLYRRVIVLGVLLVIFPTLISVFFVAGAFKAVVLVVIAKLGGYH</sequence>
<comment type="caution">
    <text evidence="9">The sequence shown here is derived from an EMBL/GenBank/DDBJ whole genome shotgun (WGS) entry which is preliminary data.</text>
</comment>
<proteinExistence type="predicted"/>
<keyword evidence="5" id="KW-0378">Hydrolase</keyword>
<dbReference type="Pfam" id="PF04647">
    <property type="entry name" value="AgrB"/>
    <property type="match status" value="1"/>
</dbReference>
<keyword evidence="6 8" id="KW-1133">Transmembrane helix</keyword>
<evidence type="ECO:0000256" key="7">
    <source>
        <dbReference type="ARBA" id="ARBA00023136"/>
    </source>
</evidence>
<evidence type="ECO:0000256" key="5">
    <source>
        <dbReference type="ARBA" id="ARBA00022801"/>
    </source>
</evidence>
<keyword evidence="10" id="KW-1185">Reference proteome</keyword>
<keyword evidence="1" id="KW-1003">Cell membrane</keyword>
<evidence type="ECO:0000256" key="3">
    <source>
        <dbReference type="ARBA" id="ARBA00022670"/>
    </source>
</evidence>
<keyword evidence="4 8" id="KW-0812">Transmembrane</keyword>
<evidence type="ECO:0000313" key="9">
    <source>
        <dbReference type="EMBL" id="MEA0976123.1"/>
    </source>
</evidence>
<evidence type="ECO:0000256" key="2">
    <source>
        <dbReference type="ARBA" id="ARBA00022654"/>
    </source>
</evidence>
<keyword evidence="3" id="KW-0645">Protease</keyword>
<reference evidence="9 10" key="1">
    <citation type="submission" date="2023-12" db="EMBL/GenBank/DDBJ databases">
        <title>Genome comparison identifies genes involved in endophytic behavior of Lysinibacillus irui and provides insights into its role as a plant-growth promoting bacterium.</title>
        <authorList>
            <person name="Hilario S."/>
            <person name="Matos I."/>
            <person name="Goncalves M.F.M."/>
            <person name="Pardo C.A."/>
            <person name="Santos M.J."/>
        </authorList>
    </citation>
    <scope>NUCLEOTIDE SEQUENCE [LARGE SCALE GENOMIC DNA]</scope>
    <source>
        <strain evidence="9 10">B3</strain>
    </source>
</reference>
<feature type="transmembrane region" description="Helical" evidence="8">
    <location>
        <begin position="148"/>
        <end position="181"/>
    </location>
</feature>
<evidence type="ECO:0000256" key="4">
    <source>
        <dbReference type="ARBA" id="ARBA00022692"/>
    </source>
</evidence>
<organism evidence="9 10">
    <name type="scientific">Lysinibacillus irui</name>
    <dbReference type="NCBI Taxonomy" id="2998077"/>
    <lineage>
        <taxon>Bacteria</taxon>
        <taxon>Bacillati</taxon>
        <taxon>Bacillota</taxon>
        <taxon>Bacilli</taxon>
        <taxon>Bacillales</taxon>
        <taxon>Bacillaceae</taxon>
        <taxon>Lysinibacillus</taxon>
    </lineage>
</organism>
<protein>
    <submittedName>
        <fullName evidence="9">Accessory gene regulator B family protein</fullName>
    </submittedName>
</protein>
<evidence type="ECO:0000256" key="1">
    <source>
        <dbReference type="ARBA" id="ARBA00022475"/>
    </source>
</evidence>
<dbReference type="InterPro" id="IPR006741">
    <property type="entry name" value="AgrB"/>
</dbReference>
<dbReference type="RefSeq" id="WP_322611146.1">
    <property type="nucleotide sequence ID" value="NZ_JAXLNX010000006.1"/>
</dbReference>